<feature type="transmembrane region" description="Helical" evidence="1">
    <location>
        <begin position="106"/>
        <end position="127"/>
    </location>
</feature>
<sequence length="135" mass="15357">MIGRVLVLLLFSFLGGALFLTVLCGREYVRTRDDRYFASHKVCAVFSFILMIVGVVAVKLLAFFHGPIGEDPMLAIHLSSVIPFFLLFIASFFYLTGVRVPRLHRFLMYSCVLLYVIAFIPGAVMLLDLKSWLFR</sequence>
<keyword evidence="1" id="KW-0472">Membrane</keyword>
<keyword evidence="1" id="KW-1133">Transmembrane helix</keyword>
<dbReference type="AlphaFoldDB" id="A0A1F5AZP9"/>
<evidence type="ECO:0000256" key="1">
    <source>
        <dbReference type="SAM" id="Phobius"/>
    </source>
</evidence>
<evidence type="ECO:0000313" key="3">
    <source>
        <dbReference type="Proteomes" id="UP000176639"/>
    </source>
</evidence>
<dbReference type="EMBL" id="MEYI01000027">
    <property type="protein sequence ID" value="OGD23799.1"/>
    <property type="molecule type" value="Genomic_DNA"/>
</dbReference>
<reference evidence="2 3" key="1">
    <citation type="journal article" date="2016" name="Nat. Commun.">
        <title>Thousands of microbial genomes shed light on interconnected biogeochemical processes in an aquifer system.</title>
        <authorList>
            <person name="Anantharaman K."/>
            <person name="Brown C.T."/>
            <person name="Hug L.A."/>
            <person name="Sharon I."/>
            <person name="Castelle C.J."/>
            <person name="Probst A.J."/>
            <person name="Thomas B.C."/>
            <person name="Singh A."/>
            <person name="Wilkins M.J."/>
            <person name="Karaoz U."/>
            <person name="Brodie E.L."/>
            <person name="Williams K.H."/>
            <person name="Hubbard S.S."/>
            <person name="Banfield J.F."/>
        </authorList>
    </citation>
    <scope>NUCLEOTIDE SEQUENCE [LARGE SCALE GENOMIC DNA]</scope>
</reference>
<proteinExistence type="predicted"/>
<comment type="caution">
    <text evidence="2">The sequence shown here is derived from an EMBL/GenBank/DDBJ whole genome shotgun (WGS) entry which is preliminary data.</text>
</comment>
<evidence type="ECO:0000313" key="2">
    <source>
        <dbReference type="EMBL" id="OGD23799.1"/>
    </source>
</evidence>
<protein>
    <recommendedName>
        <fullName evidence="4">Cytochrome b561 domain-containing protein</fullName>
    </recommendedName>
</protein>
<feature type="transmembrane region" description="Helical" evidence="1">
    <location>
        <begin position="44"/>
        <end position="62"/>
    </location>
</feature>
<evidence type="ECO:0008006" key="4">
    <source>
        <dbReference type="Google" id="ProtNLM"/>
    </source>
</evidence>
<name>A0A1F5AZP9_9BACT</name>
<organism evidence="2 3">
    <name type="scientific">Candidatus Azambacteria bacterium RBG_16_47_10</name>
    <dbReference type="NCBI Taxonomy" id="1797292"/>
    <lineage>
        <taxon>Bacteria</taxon>
        <taxon>Candidatus Azamiibacteriota</taxon>
    </lineage>
</organism>
<dbReference type="Proteomes" id="UP000176639">
    <property type="component" value="Unassembled WGS sequence"/>
</dbReference>
<keyword evidence="1" id="KW-0812">Transmembrane</keyword>
<accession>A0A1F5AZP9</accession>
<gene>
    <name evidence="2" type="ORF">A2Z10_01555</name>
</gene>
<feature type="transmembrane region" description="Helical" evidence="1">
    <location>
        <begin position="74"/>
        <end position="94"/>
    </location>
</feature>